<dbReference type="SUPFAM" id="SSF52091">
    <property type="entry name" value="SpoIIaa-like"/>
    <property type="match status" value="1"/>
</dbReference>
<gene>
    <name evidence="2" type="ORF">CR205_11930</name>
</gene>
<dbReference type="PANTHER" id="PTHR33745">
    <property type="entry name" value="RSBT ANTAGONIST PROTEIN RSBS-RELATED"/>
    <property type="match status" value="1"/>
</dbReference>
<dbReference type="EMBL" id="PDOF01000002">
    <property type="protein sequence ID" value="PYZ96425.1"/>
    <property type="molecule type" value="Genomic_DNA"/>
</dbReference>
<comment type="caution">
    <text evidence="2">The sequence shown here is derived from an EMBL/GenBank/DDBJ whole genome shotgun (WGS) entry which is preliminary data.</text>
</comment>
<feature type="domain" description="STAS" evidence="1">
    <location>
        <begin position="158"/>
        <end position="269"/>
    </location>
</feature>
<dbReference type="PROSITE" id="PS50801">
    <property type="entry name" value="STAS"/>
    <property type="match status" value="1"/>
</dbReference>
<protein>
    <recommendedName>
        <fullName evidence="1">STAS domain-containing protein</fullName>
    </recommendedName>
</protein>
<dbReference type="AlphaFoldDB" id="A0A2W0HG97"/>
<keyword evidence="3" id="KW-1185">Reference proteome</keyword>
<name>A0A2W0HG97_9BACI</name>
<dbReference type="RefSeq" id="WP_110520102.1">
    <property type="nucleotide sequence ID" value="NZ_PDOF01000002.1"/>
</dbReference>
<dbReference type="CDD" id="cd07041">
    <property type="entry name" value="STAS_RsbR_RsbS_like"/>
    <property type="match status" value="1"/>
</dbReference>
<dbReference type="Proteomes" id="UP000248066">
    <property type="component" value="Unassembled WGS sequence"/>
</dbReference>
<sequence>MEYILDSIASYLETKKEALTDRLIDDATEKLDTELTHDYLEKHRTMLPTLISKVAKSLTKTQEETEEMHITYEVDPSFFRDGSFLRDTIELISTFRLSLMKELEDEGLFDKMTRSELTSLYEEVIFVFDDVIRNTTSKFNVSNQHRLDSIEAEMVELSAPIVPIAQGIAVMPMVGEFSEVRARHIREVVIPKVSELEIETLIIDLSGILAFDTYVAQNFFGIHDVLELIGVEMVVTGVRPAVAQTSVQLGINFKGLNAYGTLEGYLKTRT</sequence>
<dbReference type="Gene3D" id="3.30.750.24">
    <property type="entry name" value="STAS domain"/>
    <property type="match status" value="1"/>
</dbReference>
<dbReference type="PANTHER" id="PTHR33745:SF8">
    <property type="entry name" value="BLUE-LIGHT PHOTORECEPTOR"/>
    <property type="match status" value="1"/>
</dbReference>
<evidence type="ECO:0000313" key="3">
    <source>
        <dbReference type="Proteomes" id="UP000248066"/>
    </source>
</evidence>
<dbReference type="InterPro" id="IPR002645">
    <property type="entry name" value="STAS_dom"/>
</dbReference>
<dbReference type="InterPro" id="IPR036513">
    <property type="entry name" value="STAS_dom_sf"/>
</dbReference>
<dbReference type="InterPro" id="IPR051932">
    <property type="entry name" value="Bact_StressResp_Reg"/>
</dbReference>
<proteinExistence type="predicted"/>
<dbReference type="OrthoDB" id="2677458at2"/>
<evidence type="ECO:0000259" key="1">
    <source>
        <dbReference type="PROSITE" id="PS50801"/>
    </source>
</evidence>
<reference evidence="2 3" key="1">
    <citation type="submission" date="2017-10" db="EMBL/GenBank/DDBJ databases">
        <title>Bacillus sp. nov., a halophilic bacterium isolated from a Yangshapao Lake.</title>
        <authorList>
            <person name="Wang H."/>
        </authorList>
    </citation>
    <scope>NUCLEOTIDE SEQUENCE [LARGE SCALE GENOMIC DNA]</scope>
    <source>
        <strain evidence="2 3">YSP-3</strain>
    </source>
</reference>
<accession>A0A2W0HG97</accession>
<evidence type="ECO:0000313" key="2">
    <source>
        <dbReference type="EMBL" id="PYZ96425.1"/>
    </source>
</evidence>
<organism evidence="2 3">
    <name type="scientific">Alteribacter lacisalsi</name>
    <dbReference type="NCBI Taxonomy" id="2045244"/>
    <lineage>
        <taxon>Bacteria</taxon>
        <taxon>Bacillati</taxon>
        <taxon>Bacillota</taxon>
        <taxon>Bacilli</taxon>
        <taxon>Bacillales</taxon>
        <taxon>Bacillaceae</taxon>
        <taxon>Alteribacter</taxon>
    </lineage>
</organism>
<dbReference type="Pfam" id="PF01740">
    <property type="entry name" value="STAS"/>
    <property type="match status" value="1"/>
</dbReference>